<sequence>MVLGLEAPSQDNKGPSLALQIGRGTPRGYDPATERLVRTVETLDWVTCGRIFVRRNRWLYRCFTTSKSQGEEAKDAEPVFLGGMAGLSGFSTLRAWGSARSSLIGLA</sequence>
<keyword evidence="3" id="KW-1185">Reference proteome</keyword>
<evidence type="ECO:0000313" key="3">
    <source>
        <dbReference type="Proteomes" id="UP000032336"/>
    </source>
</evidence>
<organism evidence="2 3">
    <name type="scientific">Ferrimicrobium acidiphilum DSM 19497</name>
    <dbReference type="NCBI Taxonomy" id="1121877"/>
    <lineage>
        <taxon>Bacteria</taxon>
        <taxon>Bacillati</taxon>
        <taxon>Actinomycetota</taxon>
        <taxon>Acidimicrobiia</taxon>
        <taxon>Acidimicrobiales</taxon>
        <taxon>Acidimicrobiaceae</taxon>
        <taxon>Ferrimicrobium</taxon>
    </lineage>
</organism>
<name>A0A0D8FS40_9ACTN</name>
<dbReference type="Proteomes" id="UP000032336">
    <property type="component" value="Unassembled WGS sequence"/>
</dbReference>
<accession>A0A0D8FS40</accession>
<comment type="caution">
    <text evidence="2">The sequence shown here is derived from an EMBL/GenBank/DDBJ whole genome shotgun (WGS) entry which is preliminary data.</text>
</comment>
<reference evidence="2 3" key="1">
    <citation type="submission" date="2015-01" db="EMBL/GenBank/DDBJ databases">
        <title>Draft genome of the acidophilic iron oxidizer Ferrimicrobium acidiphilum strain T23.</title>
        <authorList>
            <person name="Poehlein A."/>
            <person name="Eisen S."/>
            <person name="Schloemann M."/>
            <person name="Johnson B.D."/>
            <person name="Daniel R."/>
            <person name="Muehling M."/>
        </authorList>
    </citation>
    <scope>NUCLEOTIDE SEQUENCE [LARGE SCALE GENOMIC DNA]</scope>
    <source>
        <strain evidence="2 3">T23</strain>
    </source>
</reference>
<dbReference type="STRING" id="1121877.FEAC_21810"/>
<proteinExistence type="predicted"/>
<evidence type="ECO:0000313" key="2">
    <source>
        <dbReference type="EMBL" id="KJE76090.1"/>
    </source>
</evidence>
<protein>
    <submittedName>
        <fullName evidence="2">Uncharacterized protein</fullName>
    </submittedName>
</protein>
<evidence type="ECO:0000256" key="1">
    <source>
        <dbReference type="SAM" id="MobiDB-lite"/>
    </source>
</evidence>
<gene>
    <name evidence="2" type="ORF">FEAC_21810</name>
</gene>
<feature type="region of interest" description="Disordered" evidence="1">
    <location>
        <begin position="1"/>
        <end position="25"/>
    </location>
</feature>
<dbReference type="EMBL" id="JXUW01000022">
    <property type="protein sequence ID" value="KJE76090.1"/>
    <property type="molecule type" value="Genomic_DNA"/>
</dbReference>
<dbReference type="AlphaFoldDB" id="A0A0D8FS40"/>